<name>A0A915KTE7_ROMCU</name>
<dbReference type="InterPro" id="IPR051085">
    <property type="entry name" value="MB_O-acyltransferase"/>
</dbReference>
<proteinExistence type="predicted"/>
<dbReference type="Proteomes" id="UP000887565">
    <property type="component" value="Unplaced"/>
</dbReference>
<organism evidence="2 3">
    <name type="scientific">Romanomermis culicivorax</name>
    <name type="common">Nematode worm</name>
    <dbReference type="NCBI Taxonomy" id="13658"/>
    <lineage>
        <taxon>Eukaryota</taxon>
        <taxon>Metazoa</taxon>
        <taxon>Ecdysozoa</taxon>
        <taxon>Nematoda</taxon>
        <taxon>Enoplea</taxon>
        <taxon>Dorylaimia</taxon>
        <taxon>Mermithida</taxon>
        <taxon>Mermithoidea</taxon>
        <taxon>Mermithidae</taxon>
        <taxon>Romanomermis</taxon>
    </lineage>
</organism>
<feature type="transmembrane region" description="Helical" evidence="1">
    <location>
        <begin position="39"/>
        <end position="60"/>
    </location>
</feature>
<evidence type="ECO:0000256" key="1">
    <source>
        <dbReference type="SAM" id="Phobius"/>
    </source>
</evidence>
<dbReference type="AlphaFoldDB" id="A0A915KTE7"/>
<feature type="transmembrane region" description="Helical" evidence="1">
    <location>
        <begin position="104"/>
        <end position="121"/>
    </location>
</feature>
<feature type="transmembrane region" description="Helical" evidence="1">
    <location>
        <begin position="141"/>
        <end position="166"/>
    </location>
</feature>
<keyword evidence="2" id="KW-1185">Reference proteome</keyword>
<keyword evidence="1" id="KW-1133">Transmembrane helix</keyword>
<feature type="transmembrane region" description="Helical" evidence="1">
    <location>
        <begin position="270"/>
        <end position="290"/>
    </location>
</feature>
<protein>
    <submittedName>
        <fullName evidence="3">Uncharacterized protein</fullName>
    </submittedName>
</protein>
<feature type="transmembrane region" description="Helical" evidence="1">
    <location>
        <begin position="229"/>
        <end position="250"/>
    </location>
</feature>
<keyword evidence="1" id="KW-0812">Transmembrane</keyword>
<sequence>MHLQDSSLGHCIYHRTLMAKKVSFANTVLKVAKVENDELPIWEIILSFAIWISNIIYAFYNVYRASITYKNQLYIGNFEPGWSILGRIMRDSTDIEWKHFRNRLCKLVCCFVIHLAFRSILDYTFQQKITRIFGSIIDFVLLVTIHGFYAIWIQVINGLLLYLICIKLIRREIVAWILAGGFFYCFSNDWYGGFNDDFERYDFQVLLSYKLLQFVSFASYACNTCNQNLSAFFQYCTYFPYSSILIVNYADFKEQLDNRPGIDFKKCSFIALRLIFWVCFLDFLLHFFYVHSLMVRIDILKMVSVPEMCSIGYVTGQIFHMKYFGVYGADRYGASFAFRGVYSPCSIFWCTEWYVL</sequence>
<dbReference type="GO" id="GO:0016409">
    <property type="term" value="F:palmitoyltransferase activity"/>
    <property type="evidence" value="ECO:0007669"/>
    <property type="project" value="TreeGrafter"/>
</dbReference>
<keyword evidence="1" id="KW-0472">Membrane</keyword>
<accession>A0A915KTE7</accession>
<dbReference type="WBParaSite" id="nRc.2.0.1.t40888-RA">
    <property type="protein sequence ID" value="nRc.2.0.1.t40888-RA"/>
    <property type="gene ID" value="nRc.2.0.1.g40888"/>
</dbReference>
<dbReference type="PANTHER" id="PTHR13285">
    <property type="entry name" value="ACYLTRANSFERASE"/>
    <property type="match status" value="1"/>
</dbReference>
<evidence type="ECO:0000313" key="2">
    <source>
        <dbReference type="Proteomes" id="UP000887565"/>
    </source>
</evidence>
<feature type="transmembrane region" description="Helical" evidence="1">
    <location>
        <begin position="173"/>
        <end position="191"/>
    </location>
</feature>
<evidence type="ECO:0000313" key="3">
    <source>
        <dbReference type="WBParaSite" id="nRc.2.0.1.t40888-RA"/>
    </source>
</evidence>
<dbReference type="GO" id="GO:0005783">
    <property type="term" value="C:endoplasmic reticulum"/>
    <property type="evidence" value="ECO:0007669"/>
    <property type="project" value="TreeGrafter"/>
</dbReference>
<reference evidence="3" key="1">
    <citation type="submission" date="2022-11" db="UniProtKB">
        <authorList>
            <consortium name="WormBaseParasite"/>
        </authorList>
    </citation>
    <scope>IDENTIFICATION</scope>
</reference>
<dbReference type="PANTHER" id="PTHR13285:SF18">
    <property type="entry name" value="PROTEIN-CYSTEINE N-PALMITOYLTRANSFERASE RASP"/>
    <property type="match status" value="1"/>
</dbReference>